<dbReference type="InterPro" id="IPR036412">
    <property type="entry name" value="HAD-like_sf"/>
</dbReference>
<dbReference type="GO" id="GO:0016787">
    <property type="term" value="F:hydrolase activity"/>
    <property type="evidence" value="ECO:0007669"/>
    <property type="project" value="UniProtKB-KW"/>
</dbReference>
<name>A0ABP7J841_9ACTN</name>
<dbReference type="Proteomes" id="UP001501009">
    <property type="component" value="Unassembled WGS sequence"/>
</dbReference>
<evidence type="ECO:0000313" key="2">
    <source>
        <dbReference type="Proteomes" id="UP001501009"/>
    </source>
</evidence>
<dbReference type="EMBL" id="BAABDE010000033">
    <property type="protein sequence ID" value="GAA3836151.1"/>
    <property type="molecule type" value="Genomic_DNA"/>
</dbReference>
<comment type="caution">
    <text evidence="1">The sequence shown here is derived from an EMBL/GenBank/DDBJ whole genome shotgun (WGS) entry which is preliminary data.</text>
</comment>
<keyword evidence="2" id="KW-1185">Reference proteome</keyword>
<reference evidence="2" key="1">
    <citation type="journal article" date="2019" name="Int. J. Syst. Evol. Microbiol.">
        <title>The Global Catalogue of Microorganisms (GCM) 10K type strain sequencing project: providing services to taxonomists for standard genome sequencing and annotation.</title>
        <authorList>
            <consortium name="The Broad Institute Genomics Platform"/>
            <consortium name="The Broad Institute Genome Sequencing Center for Infectious Disease"/>
            <person name="Wu L."/>
            <person name="Ma J."/>
        </authorList>
    </citation>
    <scope>NUCLEOTIDE SEQUENCE [LARGE SCALE GENOMIC DNA]</scope>
    <source>
        <strain evidence="2">JCM 17138</strain>
    </source>
</reference>
<sequence length="266" mass="27836">MRAVLIDIDGVLTVSWEPLPGSVEALREIREAGFGVALVTNTTSRTRASIAGTLREAGFAVDAEDILTAPVATAAYLAEHFPGARCVLLNSGDIREDLEGVTLLAPDDTKSVPDVVIVGGAGPEFDYAALNRAFGYLQRGARLVAVHRNLYWRTDAGLQLDSGAFLVGLEQAARAEAEVTGKPSAAFFEAALARLGVGAGEALMVGDDIESDVLAAQRAGITGVLVKTGKYLPETHRDATGTPDHVIESFADLPALLRGSAVQELG</sequence>
<dbReference type="NCBIfam" id="TIGR01460">
    <property type="entry name" value="HAD-SF-IIA"/>
    <property type="match status" value="1"/>
</dbReference>
<dbReference type="SUPFAM" id="SSF56784">
    <property type="entry name" value="HAD-like"/>
    <property type="match status" value="1"/>
</dbReference>
<keyword evidence="1" id="KW-0378">Hydrolase</keyword>
<dbReference type="Pfam" id="PF13242">
    <property type="entry name" value="Hydrolase_like"/>
    <property type="match status" value="1"/>
</dbReference>
<dbReference type="InterPro" id="IPR006357">
    <property type="entry name" value="HAD-SF_hydro_IIA"/>
</dbReference>
<gene>
    <name evidence="1" type="ORF">GCM10022403_080940</name>
</gene>
<accession>A0ABP7J841</accession>
<organism evidence="1 2">
    <name type="scientific">Streptomyces coacervatus</name>
    <dbReference type="NCBI Taxonomy" id="647381"/>
    <lineage>
        <taxon>Bacteria</taxon>
        <taxon>Bacillati</taxon>
        <taxon>Actinomycetota</taxon>
        <taxon>Actinomycetes</taxon>
        <taxon>Kitasatosporales</taxon>
        <taxon>Streptomycetaceae</taxon>
        <taxon>Streptomyces</taxon>
    </lineage>
</organism>
<dbReference type="InterPro" id="IPR023214">
    <property type="entry name" value="HAD_sf"/>
</dbReference>
<dbReference type="PANTHER" id="PTHR19288:SF46">
    <property type="entry name" value="HALOACID DEHALOGENASE-LIKE HYDROLASE DOMAIN-CONTAINING PROTEIN 2"/>
    <property type="match status" value="1"/>
</dbReference>
<evidence type="ECO:0000313" key="1">
    <source>
        <dbReference type="EMBL" id="GAA3836151.1"/>
    </source>
</evidence>
<protein>
    <submittedName>
        <fullName evidence="1">HAD-IIA family hydrolase</fullName>
    </submittedName>
</protein>
<dbReference type="Pfam" id="PF13344">
    <property type="entry name" value="Hydrolase_6"/>
    <property type="match status" value="1"/>
</dbReference>
<dbReference type="InterPro" id="IPR006439">
    <property type="entry name" value="HAD-SF_hydro_IA"/>
</dbReference>
<dbReference type="Gene3D" id="3.40.50.1000">
    <property type="entry name" value="HAD superfamily/HAD-like"/>
    <property type="match status" value="2"/>
</dbReference>
<proteinExistence type="predicted"/>
<dbReference type="PANTHER" id="PTHR19288">
    <property type="entry name" value="4-NITROPHENYLPHOSPHATASE-RELATED"/>
    <property type="match status" value="1"/>
</dbReference>
<dbReference type="NCBIfam" id="TIGR01549">
    <property type="entry name" value="HAD-SF-IA-v1"/>
    <property type="match status" value="1"/>
</dbReference>